<name>A0ABT8G3U0_9MICO</name>
<dbReference type="RefSeq" id="WP_301129601.1">
    <property type="nucleotide sequence ID" value="NZ_JAUHPV010000007.1"/>
</dbReference>
<comment type="caution">
    <text evidence="3">The sequence shown here is derived from an EMBL/GenBank/DDBJ whole genome shotgun (WGS) entry which is preliminary data.</text>
</comment>
<sequence length="201" mass="19852">MRHGAAALLVVAVAAAVAGCAPGPSGTVAASLDELPTTVTASQAPSAVDEAPEPMPSLSVDPSSAEPLSSIHRGPVHASITAVRQDDGKALGVSVNVTRAVDADPFLTADCGEPGDGTDLSIVVQDLAVESGIATATLGVPGPLDGPGSYEGVVTFLDAEGEAIRGAGQIMVGSSLDSGTFDVSDPGTGDHLVGEWECRAL</sequence>
<organism evidence="3 4">
    <name type="scientific">Demequina zhanjiangensis</name>
    <dbReference type="NCBI Taxonomy" id="3051659"/>
    <lineage>
        <taxon>Bacteria</taxon>
        <taxon>Bacillati</taxon>
        <taxon>Actinomycetota</taxon>
        <taxon>Actinomycetes</taxon>
        <taxon>Micrococcales</taxon>
        <taxon>Demequinaceae</taxon>
        <taxon>Demequina</taxon>
    </lineage>
</organism>
<feature type="signal peptide" evidence="2">
    <location>
        <begin position="1"/>
        <end position="18"/>
    </location>
</feature>
<evidence type="ECO:0000313" key="3">
    <source>
        <dbReference type="EMBL" id="MDN4473763.1"/>
    </source>
</evidence>
<dbReference type="Proteomes" id="UP001172738">
    <property type="component" value="Unassembled WGS sequence"/>
</dbReference>
<dbReference type="EMBL" id="JAUHPV010000007">
    <property type="protein sequence ID" value="MDN4473763.1"/>
    <property type="molecule type" value="Genomic_DNA"/>
</dbReference>
<gene>
    <name evidence="3" type="ORF">QQX04_12230</name>
</gene>
<accession>A0ABT8G3U0</accession>
<proteinExistence type="predicted"/>
<feature type="chain" id="PRO_5045919043" evidence="2">
    <location>
        <begin position="19"/>
        <end position="201"/>
    </location>
</feature>
<dbReference type="PROSITE" id="PS51257">
    <property type="entry name" value="PROKAR_LIPOPROTEIN"/>
    <property type="match status" value="1"/>
</dbReference>
<evidence type="ECO:0000313" key="4">
    <source>
        <dbReference type="Proteomes" id="UP001172738"/>
    </source>
</evidence>
<keyword evidence="2" id="KW-0732">Signal</keyword>
<protein>
    <submittedName>
        <fullName evidence="3">Uncharacterized protein</fullName>
    </submittedName>
</protein>
<evidence type="ECO:0000256" key="1">
    <source>
        <dbReference type="SAM" id="MobiDB-lite"/>
    </source>
</evidence>
<feature type="region of interest" description="Disordered" evidence="1">
    <location>
        <begin position="40"/>
        <end position="70"/>
    </location>
</feature>
<keyword evidence="4" id="KW-1185">Reference proteome</keyword>
<evidence type="ECO:0000256" key="2">
    <source>
        <dbReference type="SAM" id="SignalP"/>
    </source>
</evidence>
<reference evidence="3" key="1">
    <citation type="submission" date="2023-06" db="EMBL/GenBank/DDBJ databases">
        <title>SYSU T00b26.</title>
        <authorList>
            <person name="Gao L."/>
            <person name="Fang B.-Z."/>
            <person name="Li W.-J."/>
        </authorList>
    </citation>
    <scope>NUCLEOTIDE SEQUENCE</scope>
    <source>
        <strain evidence="3">SYSU T00b26</strain>
    </source>
</reference>